<dbReference type="AlphaFoldDB" id="A0A1E5D400"/>
<gene>
    <name evidence="2" type="ORF">A130_03405</name>
</gene>
<dbReference type="CDD" id="cd00038">
    <property type="entry name" value="CAP_ED"/>
    <property type="match status" value="1"/>
</dbReference>
<comment type="caution">
    <text evidence="2">The sequence shown here is derived from an EMBL/GenBank/DDBJ whole genome shotgun (WGS) entry which is preliminary data.</text>
</comment>
<dbReference type="Gene3D" id="2.60.120.10">
    <property type="entry name" value="Jelly Rolls"/>
    <property type="match status" value="1"/>
</dbReference>
<dbReference type="Pfam" id="PF00027">
    <property type="entry name" value="cNMP_binding"/>
    <property type="match status" value="1"/>
</dbReference>
<reference evidence="2 3" key="1">
    <citation type="journal article" date="2012" name="Science">
        <title>Ecological populations of bacteria act as socially cohesive units of antibiotic production and resistance.</title>
        <authorList>
            <person name="Cordero O.X."/>
            <person name="Wildschutte H."/>
            <person name="Kirkup B."/>
            <person name="Proehl S."/>
            <person name="Ngo L."/>
            <person name="Hussain F."/>
            <person name="Le Roux F."/>
            <person name="Mincer T."/>
            <person name="Polz M.F."/>
        </authorList>
    </citation>
    <scope>NUCLEOTIDE SEQUENCE [LARGE SCALE GENOMIC DNA]</scope>
    <source>
        <strain evidence="2 3">FF-238</strain>
    </source>
</reference>
<evidence type="ECO:0000259" key="1">
    <source>
        <dbReference type="PROSITE" id="PS50042"/>
    </source>
</evidence>
<dbReference type="InterPro" id="IPR018490">
    <property type="entry name" value="cNMP-bd_dom_sf"/>
</dbReference>
<name>A0A1E5D400_9VIBR</name>
<dbReference type="Proteomes" id="UP000094165">
    <property type="component" value="Unassembled WGS sequence"/>
</dbReference>
<dbReference type="PROSITE" id="PS50042">
    <property type="entry name" value="CNMP_BINDING_3"/>
    <property type="match status" value="1"/>
</dbReference>
<protein>
    <submittedName>
        <fullName evidence="2">Cyclic nucleotide-binding protein</fullName>
    </submittedName>
</protein>
<dbReference type="InterPro" id="IPR000595">
    <property type="entry name" value="cNMP-bd_dom"/>
</dbReference>
<evidence type="ECO:0000313" key="3">
    <source>
        <dbReference type="Proteomes" id="UP000094165"/>
    </source>
</evidence>
<dbReference type="EMBL" id="AJYW02000051">
    <property type="protein sequence ID" value="OEE78304.1"/>
    <property type="molecule type" value="Genomic_DNA"/>
</dbReference>
<organism evidence="2 3">
    <name type="scientific">Vibrio genomosp. F6 str. FF-238</name>
    <dbReference type="NCBI Taxonomy" id="1191298"/>
    <lineage>
        <taxon>Bacteria</taxon>
        <taxon>Pseudomonadati</taxon>
        <taxon>Pseudomonadota</taxon>
        <taxon>Gammaproteobacteria</taxon>
        <taxon>Vibrionales</taxon>
        <taxon>Vibrionaceae</taxon>
        <taxon>Vibrio</taxon>
    </lineage>
</organism>
<dbReference type="RefSeq" id="WP_017054776.1">
    <property type="nucleotide sequence ID" value="NZ_AJYW02000051.1"/>
</dbReference>
<accession>A0A1E5D400</accession>
<dbReference type="InterPro" id="IPR014710">
    <property type="entry name" value="RmlC-like_jellyroll"/>
</dbReference>
<dbReference type="SUPFAM" id="SSF51206">
    <property type="entry name" value="cAMP-binding domain-like"/>
    <property type="match status" value="1"/>
</dbReference>
<proteinExistence type="predicted"/>
<feature type="domain" description="Cyclic nucleotide-binding" evidence="1">
    <location>
        <begin position="24"/>
        <end position="97"/>
    </location>
</feature>
<sequence length="221" mass="25555">MNKIKELSKHGHALFCQLLEKQELKTKHFQPGDYLLKQGQEICELYWVGMGEYSIDHTAKNGRGLSLGLFFADNRLFGEVEFLTDTKCQFDIRASDILEAKVVPVSLISEFMQQEPMLAIWLSQSLSEKYQDTMSVAMNRILYPLIYNVAWDIEQRYLEAKPKINFAQAYKEAERFGCSERTYSRVVHQLLDLGFVEKIGNQLKVKNIEKLSAFIETQNLA</sequence>
<keyword evidence="3" id="KW-1185">Reference proteome</keyword>
<evidence type="ECO:0000313" key="2">
    <source>
        <dbReference type="EMBL" id="OEE78304.1"/>
    </source>
</evidence>